<evidence type="ECO:0000256" key="2">
    <source>
        <dbReference type="ARBA" id="ARBA00023008"/>
    </source>
</evidence>
<dbReference type="InterPro" id="IPR008972">
    <property type="entry name" value="Cupredoxin"/>
</dbReference>
<evidence type="ECO:0000256" key="1">
    <source>
        <dbReference type="ARBA" id="ARBA00022723"/>
    </source>
</evidence>
<dbReference type="RefSeq" id="WP_146982388.1">
    <property type="nucleotide sequence ID" value="NZ_VOSM01000008.1"/>
</dbReference>
<dbReference type="PANTHER" id="PTHR36507:SF1">
    <property type="entry name" value="BLL1555 PROTEIN"/>
    <property type="match status" value="1"/>
</dbReference>
<proteinExistence type="predicted"/>
<dbReference type="Pfam" id="PF00127">
    <property type="entry name" value="Copper-bind"/>
    <property type="match status" value="1"/>
</dbReference>
<keyword evidence="1" id="KW-0479">Metal-binding</keyword>
<organism evidence="5 6">
    <name type="scientific">Lujinxingia vulgaris</name>
    <dbReference type="NCBI Taxonomy" id="2600176"/>
    <lineage>
        <taxon>Bacteria</taxon>
        <taxon>Deltaproteobacteria</taxon>
        <taxon>Bradymonadales</taxon>
        <taxon>Lujinxingiaceae</taxon>
        <taxon>Lujinxingia</taxon>
    </lineage>
</organism>
<dbReference type="PANTHER" id="PTHR36507">
    <property type="entry name" value="BLL1555 PROTEIN"/>
    <property type="match status" value="1"/>
</dbReference>
<gene>
    <name evidence="5" type="ORF">FRC98_15700</name>
</gene>
<reference evidence="5 6" key="1">
    <citation type="submission" date="2019-08" db="EMBL/GenBank/DDBJ databases">
        <title>Bradymonadales sp. TMQ4.</title>
        <authorList>
            <person name="Liang Q."/>
        </authorList>
    </citation>
    <scope>NUCLEOTIDE SEQUENCE [LARGE SCALE GENOMIC DNA]</scope>
    <source>
        <strain evidence="5 6">TMQ4</strain>
    </source>
</reference>
<dbReference type="InterPro" id="IPR000923">
    <property type="entry name" value="BlueCu_1"/>
</dbReference>
<evidence type="ECO:0000259" key="4">
    <source>
        <dbReference type="Pfam" id="PF00127"/>
    </source>
</evidence>
<dbReference type="OrthoDB" id="9757546at2"/>
<dbReference type="SUPFAM" id="SSF49503">
    <property type="entry name" value="Cupredoxins"/>
    <property type="match status" value="1"/>
</dbReference>
<sequence>MRWCGEADEPADDVDNTEECAGDLSYEASSESCVCEAGLTRCGDTCVDTEEVCAVAIDDFAFSPASLTVVEGTTVVWTNVGTETHTVTSGTPEEEPGAVFSSGDLAPEDSTEVTFNDVGAFPYYCEPHAESMRAEVVVLAAD</sequence>
<name>A0A5C6X1H8_9DELT</name>
<protein>
    <recommendedName>
        <fullName evidence="4">Blue (type 1) copper domain-containing protein</fullName>
    </recommendedName>
</protein>
<dbReference type="AlphaFoldDB" id="A0A5C6X1H8"/>
<dbReference type="GO" id="GO:0009055">
    <property type="term" value="F:electron transfer activity"/>
    <property type="evidence" value="ECO:0007669"/>
    <property type="project" value="InterPro"/>
</dbReference>
<dbReference type="Gene3D" id="2.60.40.420">
    <property type="entry name" value="Cupredoxins - blue copper proteins"/>
    <property type="match status" value="1"/>
</dbReference>
<dbReference type="EMBL" id="VOSM01000008">
    <property type="protein sequence ID" value="TXD35649.1"/>
    <property type="molecule type" value="Genomic_DNA"/>
</dbReference>
<dbReference type="Proteomes" id="UP000321412">
    <property type="component" value="Unassembled WGS sequence"/>
</dbReference>
<evidence type="ECO:0000313" key="6">
    <source>
        <dbReference type="Proteomes" id="UP000321412"/>
    </source>
</evidence>
<dbReference type="GO" id="GO:0005507">
    <property type="term" value="F:copper ion binding"/>
    <property type="evidence" value="ECO:0007669"/>
    <property type="project" value="InterPro"/>
</dbReference>
<accession>A0A5C6X1H8</accession>
<dbReference type="InterPro" id="IPR052721">
    <property type="entry name" value="ET_Amicyanin"/>
</dbReference>
<comment type="caution">
    <text evidence="5">The sequence shown here is derived from an EMBL/GenBank/DDBJ whole genome shotgun (WGS) entry which is preliminary data.</text>
</comment>
<evidence type="ECO:0000256" key="3">
    <source>
        <dbReference type="SAM" id="MobiDB-lite"/>
    </source>
</evidence>
<feature type="domain" description="Blue (type 1) copper" evidence="4">
    <location>
        <begin position="54"/>
        <end position="138"/>
    </location>
</feature>
<feature type="region of interest" description="Disordered" evidence="3">
    <location>
        <begin position="85"/>
        <end position="106"/>
    </location>
</feature>
<keyword evidence="6" id="KW-1185">Reference proteome</keyword>
<evidence type="ECO:0000313" key="5">
    <source>
        <dbReference type="EMBL" id="TXD35649.1"/>
    </source>
</evidence>
<keyword evidence="2" id="KW-0186">Copper</keyword>